<evidence type="ECO:0000259" key="1">
    <source>
        <dbReference type="Pfam" id="PF04480"/>
    </source>
</evidence>
<dbReference type="PANTHER" id="PTHR38590:SF1">
    <property type="entry name" value="BLL0828 PROTEIN"/>
    <property type="match status" value="1"/>
</dbReference>
<sequence>MPTIRPTNPHARTLRREATDAERALWARVRNRQVDGHKIRFQATLGPYVVDFLCAGKGLAIELDGSQHGEEADRTRTAWLEGQGYRVVRFSNVDVLQNLDGVLEAIRHQLAALPDVHDSPSPNPLPQAGEGF</sequence>
<organism evidence="2 3">
    <name type="scientific">Sphingomonas pokkalii</name>
    <dbReference type="NCBI Taxonomy" id="2175090"/>
    <lineage>
        <taxon>Bacteria</taxon>
        <taxon>Pseudomonadati</taxon>
        <taxon>Pseudomonadota</taxon>
        <taxon>Alphaproteobacteria</taxon>
        <taxon>Sphingomonadales</taxon>
        <taxon>Sphingomonadaceae</taxon>
        <taxon>Sphingomonas</taxon>
    </lineage>
</organism>
<dbReference type="Gene3D" id="3.40.960.10">
    <property type="entry name" value="VSR Endonuclease"/>
    <property type="match status" value="1"/>
</dbReference>
<dbReference type="Proteomes" id="UP000245890">
    <property type="component" value="Unassembled WGS sequence"/>
</dbReference>
<feature type="domain" description="DUF559" evidence="1">
    <location>
        <begin position="10"/>
        <end position="110"/>
    </location>
</feature>
<reference evidence="2 3" key="1">
    <citation type="submission" date="2018-05" db="EMBL/GenBank/DDBJ databases">
        <title>Description of Sphingomonas pokkalii sp nov, isolated from the rhizosphere of saline tolerant pokkali rice and its draft genome analysis.</title>
        <authorList>
            <person name="Menon R."/>
            <person name="Kumari S."/>
            <person name="Rameshkumar N."/>
        </authorList>
    </citation>
    <scope>NUCLEOTIDE SEQUENCE [LARGE SCALE GENOMIC DNA]</scope>
    <source>
        <strain evidence="2 3">L3B27</strain>
    </source>
</reference>
<protein>
    <recommendedName>
        <fullName evidence="1">DUF559 domain-containing protein</fullName>
    </recommendedName>
</protein>
<evidence type="ECO:0000313" key="2">
    <source>
        <dbReference type="EMBL" id="PVX30464.1"/>
    </source>
</evidence>
<comment type="caution">
    <text evidence="2">The sequence shown here is derived from an EMBL/GenBank/DDBJ whole genome shotgun (WGS) entry which is preliminary data.</text>
</comment>
<name>A0A2U0SGP5_9SPHN</name>
<evidence type="ECO:0000313" key="3">
    <source>
        <dbReference type="Proteomes" id="UP000245890"/>
    </source>
</evidence>
<keyword evidence="3" id="KW-1185">Reference proteome</keyword>
<dbReference type="RefSeq" id="WP_116469875.1">
    <property type="nucleotide sequence ID" value="NZ_QENQ01000001.1"/>
</dbReference>
<gene>
    <name evidence="2" type="ORF">DD559_14845</name>
</gene>
<dbReference type="CDD" id="cd01038">
    <property type="entry name" value="Endonuclease_DUF559"/>
    <property type="match status" value="1"/>
</dbReference>
<accession>A0A2U0SGP5</accession>
<dbReference type="InterPro" id="IPR011335">
    <property type="entry name" value="Restrct_endonuc-II-like"/>
</dbReference>
<proteinExistence type="predicted"/>
<dbReference type="InterPro" id="IPR007569">
    <property type="entry name" value="DUF559"/>
</dbReference>
<dbReference type="InterPro" id="IPR047216">
    <property type="entry name" value="Endonuclease_DUF559_bact"/>
</dbReference>
<dbReference type="EMBL" id="QENQ01000001">
    <property type="protein sequence ID" value="PVX30464.1"/>
    <property type="molecule type" value="Genomic_DNA"/>
</dbReference>
<dbReference type="Pfam" id="PF04480">
    <property type="entry name" value="DUF559"/>
    <property type="match status" value="1"/>
</dbReference>
<dbReference type="OrthoDB" id="9798754at2"/>
<dbReference type="SUPFAM" id="SSF52980">
    <property type="entry name" value="Restriction endonuclease-like"/>
    <property type="match status" value="1"/>
</dbReference>
<dbReference type="PANTHER" id="PTHR38590">
    <property type="entry name" value="BLL0828 PROTEIN"/>
    <property type="match status" value="1"/>
</dbReference>
<dbReference type="AlphaFoldDB" id="A0A2U0SGP5"/>